<feature type="region of interest" description="Disordered" evidence="1">
    <location>
        <begin position="1"/>
        <end position="60"/>
    </location>
</feature>
<accession>B6K897</accession>
<feature type="compositionally biased region" description="Polar residues" evidence="1">
    <location>
        <begin position="43"/>
        <end position="59"/>
    </location>
</feature>
<feature type="compositionally biased region" description="Basic residues" evidence="1">
    <location>
        <begin position="214"/>
        <end position="227"/>
    </location>
</feature>
<dbReference type="JaponicusDB" id="SJAG_04976"/>
<dbReference type="AlphaFoldDB" id="B6K897"/>
<dbReference type="GeneID" id="7047456"/>
<gene>
    <name evidence="2" type="ORF">SJAG_04976</name>
</gene>
<dbReference type="RefSeq" id="XP_002176044.1">
    <property type="nucleotide sequence ID" value="XM_002176008.2"/>
</dbReference>
<dbReference type="Proteomes" id="UP000001744">
    <property type="component" value="Unassembled WGS sequence"/>
</dbReference>
<dbReference type="HOGENOM" id="CLU_540963_0_0_1"/>
<proteinExistence type="predicted"/>
<feature type="compositionally biased region" description="Polar residues" evidence="1">
    <location>
        <begin position="244"/>
        <end position="255"/>
    </location>
</feature>
<reference evidence="2 3" key="1">
    <citation type="journal article" date="2011" name="Science">
        <title>Comparative functional genomics of the fission yeasts.</title>
        <authorList>
            <person name="Rhind N."/>
            <person name="Chen Z."/>
            <person name="Yassour M."/>
            <person name="Thompson D.A."/>
            <person name="Haas B.J."/>
            <person name="Habib N."/>
            <person name="Wapinski I."/>
            <person name="Roy S."/>
            <person name="Lin M.F."/>
            <person name="Heiman D.I."/>
            <person name="Young S.K."/>
            <person name="Furuya K."/>
            <person name="Guo Y."/>
            <person name="Pidoux A."/>
            <person name="Chen H.M."/>
            <person name="Robbertse B."/>
            <person name="Goldberg J.M."/>
            <person name="Aoki K."/>
            <person name="Bayne E.H."/>
            <person name="Berlin A.M."/>
            <person name="Desjardins C.A."/>
            <person name="Dobbs E."/>
            <person name="Dukaj L."/>
            <person name="Fan L."/>
            <person name="FitzGerald M.G."/>
            <person name="French C."/>
            <person name="Gujja S."/>
            <person name="Hansen K."/>
            <person name="Keifenheim D."/>
            <person name="Levin J.Z."/>
            <person name="Mosher R.A."/>
            <person name="Mueller C.A."/>
            <person name="Pfiffner J."/>
            <person name="Priest M."/>
            <person name="Russ C."/>
            <person name="Smialowska A."/>
            <person name="Swoboda P."/>
            <person name="Sykes S.M."/>
            <person name="Vaughn M."/>
            <person name="Vengrova S."/>
            <person name="Yoder R."/>
            <person name="Zeng Q."/>
            <person name="Allshire R."/>
            <person name="Baulcombe D."/>
            <person name="Birren B.W."/>
            <person name="Brown W."/>
            <person name="Ekwall K."/>
            <person name="Kellis M."/>
            <person name="Leatherwood J."/>
            <person name="Levin H."/>
            <person name="Margalit H."/>
            <person name="Martienssen R."/>
            <person name="Nieduszynski C.A."/>
            <person name="Spatafora J.W."/>
            <person name="Friedman N."/>
            <person name="Dalgaard J.Z."/>
            <person name="Baumann P."/>
            <person name="Niki H."/>
            <person name="Regev A."/>
            <person name="Nusbaum C."/>
        </authorList>
    </citation>
    <scope>NUCLEOTIDE SEQUENCE [LARGE SCALE GENOMIC DNA]</scope>
    <source>
        <strain evidence="3">yFS275 / FY16936</strain>
    </source>
</reference>
<evidence type="ECO:0000256" key="1">
    <source>
        <dbReference type="SAM" id="MobiDB-lite"/>
    </source>
</evidence>
<name>B6K897_SCHJY</name>
<protein>
    <submittedName>
        <fullName evidence="2">Uncharacterized protein</fullName>
    </submittedName>
</protein>
<feature type="region of interest" description="Disordered" evidence="1">
    <location>
        <begin position="211"/>
        <end position="255"/>
    </location>
</feature>
<organism evidence="2 3">
    <name type="scientific">Schizosaccharomyces japonicus (strain yFS275 / FY16936)</name>
    <name type="common">Fission yeast</name>
    <dbReference type="NCBI Taxonomy" id="402676"/>
    <lineage>
        <taxon>Eukaryota</taxon>
        <taxon>Fungi</taxon>
        <taxon>Dikarya</taxon>
        <taxon>Ascomycota</taxon>
        <taxon>Taphrinomycotina</taxon>
        <taxon>Schizosaccharomycetes</taxon>
        <taxon>Schizosaccharomycetales</taxon>
        <taxon>Schizosaccharomycetaceae</taxon>
        <taxon>Schizosaccharomyces</taxon>
    </lineage>
</organism>
<dbReference type="EMBL" id="KE651167">
    <property type="protein sequence ID" value="EEB09751.1"/>
    <property type="molecule type" value="Genomic_DNA"/>
</dbReference>
<feature type="compositionally biased region" description="Polar residues" evidence="1">
    <location>
        <begin position="13"/>
        <end position="32"/>
    </location>
</feature>
<evidence type="ECO:0000313" key="2">
    <source>
        <dbReference type="EMBL" id="EEB09751.1"/>
    </source>
</evidence>
<evidence type="ECO:0000313" key="3">
    <source>
        <dbReference type="Proteomes" id="UP000001744"/>
    </source>
</evidence>
<dbReference type="VEuPathDB" id="FungiDB:SJAG_04976"/>
<sequence>MMDPSLGDDINVLTDSRQSNACKLEEQNTNVLWENAESKNHSSETASKSSNPSYDTDTNVPEFFENIKKPKNELQAIERNLSPVLMTSPCRESLQTDISIDKEHIANVKDPYPLPSWRYLESDFYEENTNIKTGHEETMDSIHEEIIRIAGQPFQQIENQDDVCYGDVMQQQLNTHDHDNAFLIDQMSRDSAYIDSLYLNQRFEQESDFPTAHMGHRKTGATRRRVLSNRPSPYLSPKKKGERFSSTPVTRASSPIRTNQRELLSSPVHFPFASLHNEILNPNILKEVLEPVKQDSLPRFKTPNETVHLRPWEVPSSPVRMEFIDPKWLNQQASEEKQELLESCKGRDSSPGVLRSSNTDSVLIPFKKEDKIQIIKVEPIACDERASVCPQFTKKGIEENATPMLSNSGIRSLSITESRFFKPVVIKSLLIKYRIMRQAIGEENPLSSSLEAYNSLLDYQLPLPTEEAPWETDWYKENNDIMWKYSTALDLWIPVPKPNKLYTD</sequence>
<keyword evidence="3" id="KW-1185">Reference proteome</keyword>